<dbReference type="EMBL" id="JASBWS010000088">
    <property type="protein sequence ID" value="KAJ9098929.1"/>
    <property type="molecule type" value="Genomic_DNA"/>
</dbReference>
<dbReference type="Proteomes" id="UP001230649">
    <property type="component" value="Unassembled WGS sequence"/>
</dbReference>
<reference evidence="1" key="1">
    <citation type="submission" date="2023-04" db="EMBL/GenBank/DDBJ databases">
        <title>Draft Genome sequencing of Naganishia species isolated from polar environments using Oxford Nanopore Technology.</title>
        <authorList>
            <person name="Leo P."/>
            <person name="Venkateswaran K."/>
        </authorList>
    </citation>
    <scope>NUCLEOTIDE SEQUENCE</scope>
    <source>
        <strain evidence="1">MNA-CCFEE 5262</strain>
    </source>
</reference>
<evidence type="ECO:0000313" key="2">
    <source>
        <dbReference type="Proteomes" id="UP001230649"/>
    </source>
</evidence>
<evidence type="ECO:0000313" key="1">
    <source>
        <dbReference type="EMBL" id="KAJ9098929.1"/>
    </source>
</evidence>
<proteinExistence type="predicted"/>
<gene>
    <name evidence="1" type="ORF">QFC20_005844</name>
</gene>
<name>A0ACC2VID4_9TREE</name>
<keyword evidence="2" id="KW-1185">Reference proteome</keyword>
<comment type="caution">
    <text evidence="1">The sequence shown here is derived from an EMBL/GenBank/DDBJ whole genome shotgun (WGS) entry which is preliminary data.</text>
</comment>
<protein>
    <submittedName>
        <fullName evidence="1">Uncharacterized protein</fullName>
    </submittedName>
</protein>
<organism evidence="1 2">
    <name type="scientific">Naganishia adeliensis</name>
    <dbReference type="NCBI Taxonomy" id="92952"/>
    <lineage>
        <taxon>Eukaryota</taxon>
        <taxon>Fungi</taxon>
        <taxon>Dikarya</taxon>
        <taxon>Basidiomycota</taxon>
        <taxon>Agaricomycotina</taxon>
        <taxon>Tremellomycetes</taxon>
        <taxon>Filobasidiales</taxon>
        <taxon>Filobasidiaceae</taxon>
        <taxon>Naganishia</taxon>
    </lineage>
</organism>
<accession>A0ACC2VID4</accession>
<sequence length="515" mass="57390">MSTATSKHANPSTRERILTILAVPLIGLALGVPWWIHTTSIERRSLGAVERLRAVGGEVGKVPVYVGGDGADVWVEWMGKCKAESDWELVMREGTLMDPSIQLVNGDDSPYLSNGTLMFPVPDLRHLSHPPSNPTQEECTFIRSLTAQRTLDQLFPLHPTELPSHALKYTPDVRLSFVLLNEDSTTGGFTNWEISRAINTYIDPLTTALAPFHQFTIESQILHHAPVKFTPEPRVNGGRKWWSVSQAQAGVFVNTEQWTLDSGSTNNPVLRFLLFVPRADRRPLVLEDATANTDAGDFPELSTFRIPQFGSVVIPSHPSESTHHPGHLATPHVRAAFRVFQQDLLDLLGVPRIPAALVREGTDTSVPNAWQLSALLRTQIRATTADARGTLTSIQRLVARIQEMRVDRTVVGDVERAVGLLEEAYPVQGPRLVLAEVWNRTKHATRLADRAFFNPNMVGLLYFPDEHKYAVYAPLFAPVSVPVVVALVKELKRWRRKRKARVARRSGETRVVEAT</sequence>